<keyword evidence="1" id="KW-0694">RNA-binding</keyword>
<dbReference type="Gene3D" id="2.40.50.40">
    <property type="match status" value="1"/>
</dbReference>
<dbReference type="PANTHER" id="PTHR37984">
    <property type="entry name" value="PROTEIN CBG26694"/>
    <property type="match status" value="1"/>
</dbReference>
<sequence>MARPLHNLVKKDTPWKWDTKEQEAFQGLKDAITNAPVLCHADPTKPYFLETDASGAALGSILSQRQEDGCLHPLGFLSESFKGAKQNYNTHDKELLAIICSFEYWRIFLEGTLHPITIFTNHRNLEYWKESRTFNRRHARWHLLLAGYNFQIVYRPGKQSGKPNALSQQSDHADIPPANQTMLPNPVFANVAVVTPEKELQRQIEGALDQDKSLEEILQFLQNESKAPLSIKRAFKDYKMEAGLLFYQGQIPGIRADTYWHVDSCETCQRIRKPKYASIPPQPLELPSRPWQHISYDMIVDLPKDGNFDSILVIVDSFTKYGIFIKCSKKLKAPKLADLFLENVWKRHGMPEKTILDRGRVFNNKFLKALYKCLGIDPHYSSAYHPQSDGQTEQVNPSIKHFLRAYSGINQQDWTKWLPMAEFAYNNAVHSSTGKTPFKALYGWEPTLTPSNIPTDVPEADNLAQTMEAQWKEVESALRQSKQRMIAGENRNPVEFKIGEEAWLDAKNINLKTLSPKLTEQRLGPFKVIKKISNRAYRLELPQLCVSTTFSMWDSYPREEEYEVEGITDAEERNGEWFFQVKWKGYGSEENCPRRL</sequence>
<dbReference type="SUPFAM" id="SSF54160">
    <property type="entry name" value="Chromo domain-like"/>
    <property type="match status" value="1"/>
</dbReference>
<reference evidence="5" key="1">
    <citation type="submission" date="2020-09" db="EMBL/GenBank/DDBJ databases">
        <title>Comparative genome analyses of four rice-infecting Rhizoctonia solani isolates reveal extensive enrichment of homogalacturonan modification genes.</title>
        <authorList>
            <person name="Lee D.-Y."/>
            <person name="Jeon J."/>
            <person name="Kim K.-T."/>
            <person name="Cheong K."/>
            <person name="Song H."/>
            <person name="Choi G."/>
            <person name="Ko J."/>
            <person name="Opiyo S.O."/>
            <person name="Zuo S."/>
            <person name="Madhav S."/>
            <person name="Lee Y.-H."/>
            <person name="Wang G.-L."/>
        </authorList>
    </citation>
    <scope>NUCLEOTIDE SEQUENCE</scope>
    <source>
        <strain evidence="5">AG1-IA B2</strain>
    </source>
</reference>
<dbReference type="InterPro" id="IPR043502">
    <property type="entry name" value="DNA/RNA_pol_sf"/>
</dbReference>
<feature type="domain" description="Chromo" evidence="3">
    <location>
        <begin position="562"/>
        <end position="596"/>
    </location>
</feature>
<dbReference type="InterPro" id="IPR000953">
    <property type="entry name" value="Chromo/chromo_shadow_dom"/>
</dbReference>
<dbReference type="GO" id="GO:0015074">
    <property type="term" value="P:DNA integration"/>
    <property type="evidence" value="ECO:0007669"/>
    <property type="project" value="InterPro"/>
</dbReference>
<dbReference type="SUPFAM" id="SSF56672">
    <property type="entry name" value="DNA/RNA polymerases"/>
    <property type="match status" value="1"/>
</dbReference>
<dbReference type="InterPro" id="IPR001584">
    <property type="entry name" value="Integrase_cat-core"/>
</dbReference>
<name>A0A8H7I1A8_9AGAM</name>
<evidence type="ECO:0000313" key="6">
    <source>
        <dbReference type="Proteomes" id="UP000614334"/>
    </source>
</evidence>
<dbReference type="InterPro" id="IPR012337">
    <property type="entry name" value="RNaseH-like_sf"/>
</dbReference>
<evidence type="ECO:0000259" key="3">
    <source>
        <dbReference type="PROSITE" id="PS50013"/>
    </source>
</evidence>
<dbReference type="AlphaFoldDB" id="A0A8H7I1A8"/>
<dbReference type="Gene3D" id="3.30.70.270">
    <property type="match status" value="1"/>
</dbReference>
<evidence type="ECO:0000313" key="5">
    <source>
        <dbReference type="EMBL" id="KAF8748632.1"/>
    </source>
</evidence>
<dbReference type="InterPro" id="IPR043128">
    <property type="entry name" value="Rev_trsase/Diguanyl_cyclase"/>
</dbReference>
<organism evidence="5 6">
    <name type="scientific">Rhizoctonia solani</name>
    <dbReference type="NCBI Taxonomy" id="456999"/>
    <lineage>
        <taxon>Eukaryota</taxon>
        <taxon>Fungi</taxon>
        <taxon>Dikarya</taxon>
        <taxon>Basidiomycota</taxon>
        <taxon>Agaricomycotina</taxon>
        <taxon>Agaricomycetes</taxon>
        <taxon>Cantharellales</taxon>
        <taxon>Ceratobasidiaceae</taxon>
        <taxon>Rhizoctonia</taxon>
    </lineage>
</organism>
<feature type="coiled-coil region" evidence="2">
    <location>
        <begin position="197"/>
        <end position="224"/>
    </location>
</feature>
<dbReference type="Gene3D" id="3.30.420.10">
    <property type="entry name" value="Ribonuclease H-like superfamily/Ribonuclease H"/>
    <property type="match status" value="1"/>
</dbReference>
<dbReference type="FunFam" id="3.30.420.10:FF:000032">
    <property type="entry name" value="Retrovirus-related Pol polyprotein from transposon 297-like Protein"/>
    <property type="match status" value="1"/>
</dbReference>
<dbReference type="PANTHER" id="PTHR37984:SF15">
    <property type="entry name" value="INTEGRASE CATALYTIC DOMAIN-CONTAINING PROTEIN"/>
    <property type="match status" value="1"/>
</dbReference>
<dbReference type="EMBL" id="JACYCF010000036">
    <property type="protein sequence ID" value="KAF8748632.1"/>
    <property type="molecule type" value="Genomic_DNA"/>
</dbReference>
<protein>
    <submittedName>
        <fullName evidence="5">Chromo (CHRromatin Organization MOdifier) domain</fullName>
    </submittedName>
</protein>
<dbReference type="Proteomes" id="UP000614334">
    <property type="component" value="Unassembled WGS sequence"/>
</dbReference>
<dbReference type="InterPro" id="IPR036397">
    <property type="entry name" value="RNaseH_sf"/>
</dbReference>
<dbReference type="PROSITE" id="PS50994">
    <property type="entry name" value="INTEGRASE"/>
    <property type="match status" value="1"/>
</dbReference>
<dbReference type="GO" id="GO:0005634">
    <property type="term" value="C:nucleus"/>
    <property type="evidence" value="ECO:0007669"/>
    <property type="project" value="UniProtKB-ARBA"/>
</dbReference>
<proteinExistence type="predicted"/>
<gene>
    <name evidence="5" type="ORF">RHS01_10694</name>
</gene>
<dbReference type="InterPro" id="IPR056924">
    <property type="entry name" value="SH3_Tf2-1"/>
</dbReference>
<dbReference type="InterPro" id="IPR041577">
    <property type="entry name" value="RT_RNaseH_2"/>
</dbReference>
<dbReference type="SUPFAM" id="SSF53098">
    <property type="entry name" value="Ribonuclease H-like"/>
    <property type="match status" value="1"/>
</dbReference>
<dbReference type="GO" id="GO:0006338">
    <property type="term" value="P:chromatin remodeling"/>
    <property type="evidence" value="ECO:0007669"/>
    <property type="project" value="UniProtKB-ARBA"/>
</dbReference>
<dbReference type="InterPro" id="IPR050951">
    <property type="entry name" value="Retrovirus_Pol_polyprotein"/>
</dbReference>
<feature type="domain" description="Integrase catalytic" evidence="4">
    <location>
        <begin position="286"/>
        <end position="445"/>
    </location>
</feature>
<comment type="caution">
    <text evidence="5">The sequence shown here is derived from an EMBL/GenBank/DDBJ whole genome shotgun (WGS) entry which is preliminary data.</text>
</comment>
<dbReference type="PROSITE" id="PS50013">
    <property type="entry name" value="CHROMO_2"/>
    <property type="match status" value="1"/>
</dbReference>
<evidence type="ECO:0000256" key="1">
    <source>
        <dbReference type="ARBA" id="ARBA00022884"/>
    </source>
</evidence>
<dbReference type="CDD" id="cd09274">
    <property type="entry name" value="RNase_HI_RT_Ty3"/>
    <property type="match status" value="1"/>
</dbReference>
<keyword evidence="2" id="KW-0175">Coiled coil</keyword>
<dbReference type="Pfam" id="PF24626">
    <property type="entry name" value="SH3_Tf2-1"/>
    <property type="match status" value="1"/>
</dbReference>
<evidence type="ECO:0000256" key="2">
    <source>
        <dbReference type="SAM" id="Coils"/>
    </source>
</evidence>
<accession>A0A8H7I1A8</accession>
<dbReference type="InterPro" id="IPR016197">
    <property type="entry name" value="Chromo-like_dom_sf"/>
</dbReference>
<dbReference type="Pfam" id="PF17919">
    <property type="entry name" value="RT_RNaseH_2"/>
    <property type="match status" value="1"/>
</dbReference>
<dbReference type="GO" id="GO:0003723">
    <property type="term" value="F:RNA binding"/>
    <property type="evidence" value="ECO:0007669"/>
    <property type="project" value="UniProtKB-KW"/>
</dbReference>
<evidence type="ECO:0000259" key="4">
    <source>
        <dbReference type="PROSITE" id="PS50994"/>
    </source>
</evidence>